<reference evidence="1" key="3">
    <citation type="submission" date="2023-05" db="EMBL/GenBank/DDBJ databases">
        <authorList>
            <person name="Smith C.H."/>
        </authorList>
    </citation>
    <scope>NUCLEOTIDE SEQUENCE</scope>
    <source>
        <strain evidence="1">CHS0354</strain>
        <tissue evidence="1">Mantle</tissue>
    </source>
</reference>
<reference evidence="1" key="2">
    <citation type="journal article" date="2021" name="Genome Biol. Evol.">
        <title>Developing a high-quality reference genome for a parasitic bivalve with doubly uniparental inheritance (Bivalvia: Unionida).</title>
        <authorList>
            <person name="Smith C.H."/>
        </authorList>
    </citation>
    <scope>NUCLEOTIDE SEQUENCE</scope>
    <source>
        <strain evidence="1">CHS0354</strain>
        <tissue evidence="1">Mantle</tissue>
    </source>
</reference>
<dbReference type="PANTHER" id="PTHR14241:SF32">
    <property type="entry name" value="VWFA DOMAIN-CONTAINING PROTEIN-RELATED"/>
    <property type="match status" value="1"/>
</dbReference>
<dbReference type="InterPro" id="IPR027417">
    <property type="entry name" value="P-loop_NTPase"/>
</dbReference>
<dbReference type="EMBL" id="JAEAOA010000394">
    <property type="protein sequence ID" value="KAK3576749.1"/>
    <property type="molecule type" value="Genomic_DNA"/>
</dbReference>
<proteinExistence type="predicted"/>
<evidence type="ECO:0000313" key="2">
    <source>
        <dbReference type="Proteomes" id="UP001195483"/>
    </source>
</evidence>
<gene>
    <name evidence="1" type="ORF">CHS0354_005588</name>
</gene>
<evidence type="ECO:0000313" key="1">
    <source>
        <dbReference type="EMBL" id="KAK3576749.1"/>
    </source>
</evidence>
<comment type="caution">
    <text evidence="1">The sequence shown here is derived from an EMBL/GenBank/DDBJ whole genome shotgun (WGS) entry which is preliminary data.</text>
</comment>
<keyword evidence="2" id="KW-1185">Reference proteome</keyword>
<dbReference type="Proteomes" id="UP001195483">
    <property type="component" value="Unassembled WGS sequence"/>
</dbReference>
<organism evidence="1 2">
    <name type="scientific">Potamilus streckersoni</name>
    <dbReference type="NCBI Taxonomy" id="2493646"/>
    <lineage>
        <taxon>Eukaryota</taxon>
        <taxon>Metazoa</taxon>
        <taxon>Spiralia</taxon>
        <taxon>Lophotrochozoa</taxon>
        <taxon>Mollusca</taxon>
        <taxon>Bivalvia</taxon>
        <taxon>Autobranchia</taxon>
        <taxon>Heteroconchia</taxon>
        <taxon>Palaeoheterodonta</taxon>
        <taxon>Unionida</taxon>
        <taxon>Unionoidea</taxon>
        <taxon>Unionidae</taxon>
        <taxon>Ambleminae</taxon>
        <taxon>Lampsilini</taxon>
        <taxon>Potamilus</taxon>
    </lineage>
</organism>
<name>A0AAE0VG28_9BIVA</name>
<protein>
    <submittedName>
        <fullName evidence="1">Uncharacterized protein</fullName>
    </submittedName>
</protein>
<dbReference type="SUPFAM" id="SSF52540">
    <property type="entry name" value="P-loop containing nucleoside triphosphate hydrolases"/>
    <property type="match status" value="1"/>
</dbReference>
<accession>A0AAE0VG28</accession>
<sequence>MLKFRLCDTCGIEEKKGPSLTDLLYLLDGNVPDGYQFNPSSSIDPKIPGFLKRPRLKDQIHCVVFVFDASTVEFVSKSVWTMVAELQNQINKREIPKAVILTKIDKLAVTVEEDLSRVFECEEVKKAVEKMSDTIGLSRQNIWPIKNYESEIYINEKVNILTLGALDQILVFARDFLMKKESLLSFVPWREVQPFTHEVDYNK</sequence>
<dbReference type="CDD" id="cd00882">
    <property type="entry name" value="Ras_like_GTPase"/>
    <property type="match status" value="1"/>
</dbReference>
<dbReference type="Gene3D" id="3.40.50.300">
    <property type="entry name" value="P-loop containing nucleotide triphosphate hydrolases"/>
    <property type="match status" value="1"/>
</dbReference>
<dbReference type="AlphaFoldDB" id="A0AAE0VG28"/>
<reference evidence="1" key="1">
    <citation type="journal article" date="2021" name="Genome Biol. Evol.">
        <title>A High-Quality Reference Genome for a Parasitic Bivalve with Doubly Uniparental Inheritance (Bivalvia: Unionida).</title>
        <authorList>
            <person name="Smith C.H."/>
        </authorList>
    </citation>
    <scope>NUCLEOTIDE SEQUENCE</scope>
    <source>
        <strain evidence="1">CHS0354</strain>
    </source>
</reference>
<dbReference type="PANTHER" id="PTHR14241">
    <property type="entry name" value="INTERFERON-INDUCED PROTEIN 44"/>
    <property type="match status" value="1"/>
</dbReference>